<organism evidence="2 3">
    <name type="scientific">Streptomyces flavofungini</name>
    <dbReference type="NCBI Taxonomy" id="68200"/>
    <lineage>
        <taxon>Bacteria</taxon>
        <taxon>Bacillati</taxon>
        <taxon>Actinomycetota</taxon>
        <taxon>Actinomycetes</taxon>
        <taxon>Kitasatosporales</taxon>
        <taxon>Streptomycetaceae</taxon>
        <taxon>Streptomyces</taxon>
    </lineage>
</organism>
<dbReference type="NCBIfam" id="NF038070">
    <property type="entry name" value="LmbU_fam_TF"/>
    <property type="match status" value="1"/>
</dbReference>
<feature type="region of interest" description="Disordered" evidence="1">
    <location>
        <begin position="1"/>
        <end position="157"/>
    </location>
</feature>
<evidence type="ECO:0000313" key="3">
    <source>
        <dbReference type="Proteomes" id="UP000634780"/>
    </source>
</evidence>
<keyword evidence="3" id="KW-1185">Reference proteome</keyword>
<feature type="compositionally biased region" description="Basic and acidic residues" evidence="1">
    <location>
        <begin position="126"/>
        <end position="135"/>
    </location>
</feature>
<name>A0ABS0XIJ0_9ACTN</name>
<feature type="compositionally biased region" description="Basic and acidic residues" evidence="1">
    <location>
        <begin position="75"/>
        <end position="93"/>
    </location>
</feature>
<feature type="compositionally biased region" description="Gly residues" evidence="1">
    <location>
        <begin position="1"/>
        <end position="10"/>
    </location>
</feature>
<protein>
    <submittedName>
        <fullName evidence="2">LmbU family transcriptional regulator</fullName>
    </submittedName>
</protein>
<proteinExistence type="predicted"/>
<feature type="compositionally biased region" description="Basic and acidic residues" evidence="1">
    <location>
        <begin position="334"/>
        <end position="344"/>
    </location>
</feature>
<gene>
    <name evidence="2" type="ORF">JGB26_38035</name>
</gene>
<dbReference type="InterPro" id="IPR049735">
    <property type="entry name" value="NovE/LmbU-like"/>
</dbReference>
<dbReference type="EMBL" id="JAEKOZ010000043">
    <property type="protein sequence ID" value="MBJ3812806.1"/>
    <property type="molecule type" value="Genomic_DNA"/>
</dbReference>
<sequence>MSRGLGGGIGTRPRRSRRRPSRRRDAVPRPGPDPAHRPGTRPATPGRAHPERPAGARSPPPGRPPALRKAQARSEPPHDTATRRNRGESDRAGRRSTACPGPGSPSAHPEQPAIHSPGHRAVTCRRLPESRDDSGQVRVQHAHTEDVLPSKRHGGIPPGVRPLPHSIPTAIPNQISNPIPRTIAGGLSRDHNPPNVQERKFGSQLHVNASVVARRTSLDLPVDLPLDRWRSLGAHIAVIADSSSWWLGDWLIYGQAHYPDRYKIALADTSLSYQTLRNYAWVAGRFGVARRRGRLSFQHHAEVAGLDERAQDHWLEQAERHGWSRNELRRHIRESLRAPERRPVGEAARPGPELGSGTASGSGDTQAAIRFKITTERRIRWQKAAANQGQALAEWIVSVLDRCAPATVRPATESCTADLPHHPVLAGRALEECGAAHARCGPLEPAAPQP</sequence>
<accession>A0ABS0XIJ0</accession>
<reference evidence="2 3" key="1">
    <citation type="submission" date="2020-12" db="EMBL/GenBank/DDBJ databases">
        <title>Streptomyces typhae sp. nov., a novel endophytic actinomycete isolated from the root of cattail pollen (Typha angustifolia L.).</title>
        <authorList>
            <person name="Peng C."/>
            <person name="Liu C."/>
        </authorList>
    </citation>
    <scope>NUCLEOTIDE SEQUENCE [LARGE SCALE GENOMIC DNA]</scope>
    <source>
        <strain evidence="2 3">JCM 4753</strain>
    </source>
</reference>
<comment type="caution">
    <text evidence="2">The sequence shown here is derived from an EMBL/GenBank/DDBJ whole genome shotgun (WGS) entry which is preliminary data.</text>
</comment>
<dbReference type="Proteomes" id="UP000634780">
    <property type="component" value="Unassembled WGS sequence"/>
</dbReference>
<evidence type="ECO:0000313" key="2">
    <source>
        <dbReference type="EMBL" id="MBJ3812806.1"/>
    </source>
</evidence>
<evidence type="ECO:0000256" key="1">
    <source>
        <dbReference type="SAM" id="MobiDB-lite"/>
    </source>
</evidence>
<feature type="region of interest" description="Disordered" evidence="1">
    <location>
        <begin position="334"/>
        <end position="366"/>
    </location>
</feature>
<feature type="compositionally biased region" description="Basic residues" evidence="1">
    <location>
        <begin position="12"/>
        <end position="22"/>
    </location>
</feature>